<feature type="domain" description="Inosine/uridine-preferring nucleoside hydrolase" evidence="4">
    <location>
        <begin position="2"/>
        <end position="157"/>
    </location>
</feature>
<dbReference type="InterPro" id="IPR023186">
    <property type="entry name" value="IUNH"/>
</dbReference>
<evidence type="ECO:0000256" key="2">
    <source>
        <dbReference type="ARBA" id="ARBA00022801"/>
    </source>
</evidence>
<dbReference type="InterPro" id="IPR001910">
    <property type="entry name" value="Inosine/uridine_hydrolase_dom"/>
</dbReference>
<organism evidence="7">
    <name type="scientific">Tetraselmis sp. GSL018</name>
    <dbReference type="NCBI Taxonomy" id="582737"/>
    <lineage>
        <taxon>Eukaryota</taxon>
        <taxon>Viridiplantae</taxon>
        <taxon>Chlorophyta</taxon>
        <taxon>core chlorophytes</taxon>
        <taxon>Chlorodendrophyceae</taxon>
        <taxon>Chlorodendrales</taxon>
        <taxon>Chlorodendraceae</taxon>
        <taxon>Tetraselmis</taxon>
    </lineage>
</organism>
<dbReference type="GO" id="GO:0008477">
    <property type="term" value="F:purine nucleosidase activity"/>
    <property type="evidence" value="ECO:0007669"/>
    <property type="project" value="TreeGrafter"/>
</dbReference>
<comment type="similarity">
    <text evidence="1">Belongs to the IUNH family.</text>
</comment>
<evidence type="ECO:0000313" key="6">
    <source>
        <dbReference type="EMBL" id="JAC66894.1"/>
    </source>
</evidence>
<dbReference type="Pfam" id="PF01156">
    <property type="entry name" value="IU_nuc_hydro"/>
    <property type="match status" value="1"/>
</dbReference>
<dbReference type="EMBL" id="GBEZ01025783">
    <property type="protein sequence ID" value="JAC61345.1"/>
    <property type="molecule type" value="Transcribed_RNA"/>
</dbReference>
<dbReference type="GO" id="GO:0006152">
    <property type="term" value="P:purine nucleoside catabolic process"/>
    <property type="evidence" value="ECO:0007669"/>
    <property type="project" value="TreeGrafter"/>
</dbReference>
<evidence type="ECO:0000256" key="3">
    <source>
        <dbReference type="ARBA" id="ARBA00023295"/>
    </source>
</evidence>
<keyword evidence="2 6" id="KW-0378">Hydrolase</keyword>
<proteinExistence type="inferred from homology"/>
<dbReference type="GO" id="GO:0005829">
    <property type="term" value="C:cytosol"/>
    <property type="evidence" value="ECO:0007669"/>
    <property type="project" value="TreeGrafter"/>
</dbReference>
<dbReference type="EMBL" id="GBEZ01001076">
    <property type="protein sequence ID" value="JAC83866.1"/>
    <property type="molecule type" value="Transcribed_RNA"/>
</dbReference>
<dbReference type="InterPro" id="IPR036452">
    <property type="entry name" value="Ribo_hydro-like"/>
</dbReference>
<dbReference type="AlphaFoldDB" id="A0A061SMB8"/>
<keyword evidence="3" id="KW-0326">Glycosidase</keyword>
<protein>
    <submittedName>
        <fullName evidence="7">Purine nucleosidase</fullName>
    </submittedName>
    <submittedName>
        <fullName evidence="6">Pyrimidine-specific ribonucleoside hydrolase</fullName>
    </submittedName>
</protein>
<evidence type="ECO:0000313" key="7">
    <source>
        <dbReference type="EMBL" id="JAC83866.1"/>
    </source>
</evidence>
<sequence length="181" mass="19732">MAEVVIMGGAMGLGNTGPVMEFNIQTDPEAAAIVFDAGWPLVMVPIEVTHTALVTPDVLERIHRKDSPFCTLVCRLLTFFRDTYREVFHFDHPPLHDPCVVAYCIAPNIFEVKKMRVDIETSSQLSAGQTVCDVWGQSGRPPNASVAVRMDVAEFWDMMVAAIHAADEASSLNAPTAGSRG</sequence>
<accession>A0A061SMB8</accession>
<evidence type="ECO:0000259" key="4">
    <source>
        <dbReference type="Pfam" id="PF01156"/>
    </source>
</evidence>
<reference evidence="7" key="1">
    <citation type="submission" date="2014-05" db="EMBL/GenBank/DDBJ databases">
        <title>The transcriptome of the halophilic microalga Tetraselmis sp. GSL018 isolated from the Great Salt Lake, Utah.</title>
        <authorList>
            <person name="Jinkerson R.E."/>
            <person name="D'Adamo S."/>
            <person name="Posewitz M.C."/>
        </authorList>
    </citation>
    <scope>NUCLEOTIDE SEQUENCE</scope>
    <source>
        <strain evidence="7">GSL018</strain>
    </source>
</reference>
<evidence type="ECO:0000256" key="1">
    <source>
        <dbReference type="ARBA" id="ARBA00009176"/>
    </source>
</evidence>
<dbReference type="PANTHER" id="PTHR12304:SF59">
    <property type="entry name" value="INOSINE-URIDINE PREFERRING NUCLEOSIDE HYDROLASE FAMILY PROTEIN"/>
    <property type="match status" value="1"/>
</dbReference>
<dbReference type="SUPFAM" id="SSF53590">
    <property type="entry name" value="Nucleoside hydrolase"/>
    <property type="match status" value="1"/>
</dbReference>
<dbReference type="Gene3D" id="3.90.245.10">
    <property type="entry name" value="Ribonucleoside hydrolase-like"/>
    <property type="match status" value="1"/>
</dbReference>
<name>A0A061SMB8_9CHLO</name>
<evidence type="ECO:0000313" key="5">
    <source>
        <dbReference type="EMBL" id="JAC61345.1"/>
    </source>
</evidence>
<gene>
    <name evidence="7" type="primary">IUNH</name>
    <name evidence="6" type="synonym">RIHA</name>
    <name evidence="6" type="ORF">TSPGSL018_12533</name>
    <name evidence="7" type="ORF">TSPGSL018_2324</name>
    <name evidence="5" type="ORF">TSPGSL018_26524</name>
</gene>
<dbReference type="EMBL" id="GBEZ01019696">
    <property type="protein sequence ID" value="JAC66894.1"/>
    <property type="molecule type" value="Transcribed_RNA"/>
</dbReference>
<dbReference type="PANTHER" id="PTHR12304">
    <property type="entry name" value="INOSINE-URIDINE PREFERRING NUCLEOSIDE HYDROLASE"/>
    <property type="match status" value="1"/>
</dbReference>